<reference evidence="3 4" key="1">
    <citation type="submission" date="2020-08" db="EMBL/GenBank/DDBJ databases">
        <title>Genomic Encyclopedia of Type Strains, Phase IV (KMG-IV): sequencing the most valuable type-strain genomes for metagenomic binning, comparative biology and taxonomic classification.</title>
        <authorList>
            <person name="Goeker M."/>
        </authorList>
    </citation>
    <scope>NUCLEOTIDE SEQUENCE [LARGE SCALE GENOMIC DNA]</scope>
    <source>
        <strain evidence="3 4">DSM 102235</strain>
    </source>
</reference>
<accession>A0A7W6DP76</accession>
<dbReference type="PRINTS" id="PR00081">
    <property type="entry name" value="GDHRDH"/>
</dbReference>
<comment type="caution">
    <text evidence="3">The sequence shown here is derived from an EMBL/GenBank/DDBJ whole genome shotgun (WGS) entry which is preliminary data.</text>
</comment>
<dbReference type="CDD" id="cd05233">
    <property type="entry name" value="SDR_c"/>
    <property type="match status" value="1"/>
</dbReference>
<gene>
    <name evidence="3" type="ORF">GGQ68_002991</name>
</gene>
<evidence type="ECO:0000313" key="3">
    <source>
        <dbReference type="EMBL" id="MBB3986648.1"/>
    </source>
</evidence>
<dbReference type="EC" id="1.1.1.47" evidence="3"/>
<dbReference type="Pfam" id="PF13561">
    <property type="entry name" value="adh_short_C2"/>
    <property type="match status" value="1"/>
</dbReference>
<protein>
    <submittedName>
        <fullName evidence="3">Glucose 1-dehydrogenase</fullName>
        <ecNumber evidence="3">1.1.1.47</ecNumber>
    </submittedName>
</protein>
<dbReference type="PRINTS" id="PR00080">
    <property type="entry name" value="SDRFAMILY"/>
</dbReference>
<dbReference type="InterPro" id="IPR020904">
    <property type="entry name" value="Sc_DH/Rdtase_CS"/>
</dbReference>
<name>A0A7W6DP76_9RHOB</name>
<dbReference type="GO" id="GO:0047936">
    <property type="term" value="F:glucose 1-dehydrogenase [NAD(P)+] activity"/>
    <property type="evidence" value="ECO:0007669"/>
    <property type="project" value="UniProtKB-EC"/>
</dbReference>
<dbReference type="Gene3D" id="3.40.50.720">
    <property type="entry name" value="NAD(P)-binding Rossmann-like Domain"/>
    <property type="match status" value="1"/>
</dbReference>
<dbReference type="SUPFAM" id="SSF51735">
    <property type="entry name" value="NAD(P)-binding Rossmann-fold domains"/>
    <property type="match status" value="1"/>
</dbReference>
<comment type="similarity">
    <text evidence="1">Belongs to the short-chain dehydrogenases/reductases (SDR) family.</text>
</comment>
<dbReference type="PROSITE" id="PS00061">
    <property type="entry name" value="ADH_SHORT"/>
    <property type="match status" value="1"/>
</dbReference>
<proteinExistence type="inferred from homology"/>
<keyword evidence="2 3" id="KW-0560">Oxidoreductase</keyword>
<dbReference type="InterPro" id="IPR036291">
    <property type="entry name" value="NAD(P)-bd_dom_sf"/>
</dbReference>
<dbReference type="PANTHER" id="PTHR43639:SF1">
    <property type="entry name" value="SHORT-CHAIN DEHYDROGENASE_REDUCTASE FAMILY PROTEIN"/>
    <property type="match status" value="1"/>
</dbReference>
<dbReference type="PANTHER" id="PTHR43639">
    <property type="entry name" value="OXIDOREDUCTASE, SHORT-CHAIN DEHYDROGENASE/REDUCTASE FAMILY (AFU_ORTHOLOGUE AFUA_5G02870)"/>
    <property type="match status" value="1"/>
</dbReference>
<dbReference type="InterPro" id="IPR002347">
    <property type="entry name" value="SDR_fam"/>
</dbReference>
<dbReference type="AlphaFoldDB" id="A0A7W6DP76"/>
<dbReference type="RefSeq" id="WP_183967205.1">
    <property type="nucleotide sequence ID" value="NZ_BAABBZ010000006.1"/>
</dbReference>
<evidence type="ECO:0000313" key="4">
    <source>
        <dbReference type="Proteomes" id="UP000541426"/>
    </source>
</evidence>
<dbReference type="Proteomes" id="UP000541426">
    <property type="component" value="Unassembled WGS sequence"/>
</dbReference>
<evidence type="ECO:0000256" key="1">
    <source>
        <dbReference type="ARBA" id="ARBA00006484"/>
    </source>
</evidence>
<organism evidence="3 4">
    <name type="scientific">Sagittula marina</name>
    <dbReference type="NCBI Taxonomy" id="943940"/>
    <lineage>
        <taxon>Bacteria</taxon>
        <taxon>Pseudomonadati</taxon>
        <taxon>Pseudomonadota</taxon>
        <taxon>Alphaproteobacteria</taxon>
        <taxon>Rhodobacterales</taxon>
        <taxon>Roseobacteraceae</taxon>
        <taxon>Sagittula</taxon>
    </lineage>
</organism>
<sequence length="247" mass="25822">MTGLLIVTGASAGIGAATARNAAFNGWSRIVVHYGQDKTGAEDTAAVVESMGAQAYLFQADVTKPKAVARMFVKLAEMKPGRVGLLNNAGIVSPTGSIMDLTPERVEKVFAVNCFGAIEVARQTVGLIRDWRKGGAIVNISSAAARLGAPDMYIDYAATKGAIDTFTLGLADELAPEGIRVNGIRPGIIETGIHAKGGVPDRLEKIGKSPPMGRPGTADEIAEAALWLLSERASYVTRSILDVTGGR</sequence>
<keyword evidence="4" id="KW-1185">Reference proteome</keyword>
<evidence type="ECO:0000256" key="2">
    <source>
        <dbReference type="ARBA" id="ARBA00023002"/>
    </source>
</evidence>
<dbReference type="FunFam" id="3.40.50.720:FF:000084">
    <property type="entry name" value="Short-chain dehydrogenase reductase"/>
    <property type="match status" value="1"/>
</dbReference>
<dbReference type="EMBL" id="JACIEJ010000007">
    <property type="protein sequence ID" value="MBB3986648.1"/>
    <property type="molecule type" value="Genomic_DNA"/>
</dbReference>